<evidence type="ECO:0000256" key="1">
    <source>
        <dbReference type="SAM" id="Phobius"/>
    </source>
</evidence>
<dbReference type="RefSeq" id="WP_068350248.1">
    <property type="nucleotide sequence ID" value="NZ_CP016033.1"/>
</dbReference>
<dbReference type="InterPro" id="IPR004891">
    <property type="entry name" value="Mercury-R_MerC"/>
</dbReference>
<keyword evidence="1" id="KW-0472">Membrane</keyword>
<dbReference type="GO" id="GO:0015097">
    <property type="term" value="F:mercury ion transmembrane transporter activity"/>
    <property type="evidence" value="ECO:0007669"/>
    <property type="project" value="InterPro"/>
</dbReference>
<reference evidence="2 3" key="1">
    <citation type="submission" date="2016-05" db="EMBL/GenBank/DDBJ databases">
        <title>Compelete Genome Sequence of Bacteriochlorophyll-Synthesizing Bacterium Porphyrobacter neustonensis DSM 9434.</title>
        <authorList>
            <person name="Shi X.-L."/>
            <person name="Wu Y.-H."/>
            <person name="Cheng H."/>
            <person name="Xu L."/>
            <person name="Zhang X.-Q."/>
            <person name="Wang C.-S."/>
            <person name="Xu X.-W."/>
        </authorList>
    </citation>
    <scope>NUCLEOTIDE SEQUENCE [LARGE SCALE GENOMIC DNA]</scope>
    <source>
        <strain evidence="2 3">DSM 9434</strain>
    </source>
</reference>
<sequence>MTPDTHPSASRPSLRRRLDQAGIALAGLCAVHCLLTLVVISALGLGGHFLLDENIHRIGLMLALVVAGVAIGWGMLRHGRMLPFAVALAGLALMGAALIVPHGTNEFVLTLVGVGIVSLAHWLNLRAAR</sequence>
<keyword evidence="1" id="KW-1133">Transmembrane helix</keyword>
<dbReference type="Pfam" id="PF03203">
    <property type="entry name" value="MerC"/>
    <property type="match status" value="1"/>
</dbReference>
<keyword evidence="3" id="KW-1185">Reference proteome</keyword>
<evidence type="ECO:0000313" key="3">
    <source>
        <dbReference type="Proteomes" id="UP000078263"/>
    </source>
</evidence>
<dbReference type="GO" id="GO:0016020">
    <property type="term" value="C:membrane"/>
    <property type="evidence" value="ECO:0007669"/>
    <property type="project" value="InterPro"/>
</dbReference>
<dbReference type="AlphaFoldDB" id="A0A192D2Y7"/>
<accession>A0A192D2Y7</accession>
<name>A0A192D2Y7_9SPHN</name>
<feature type="transmembrane region" description="Helical" evidence="1">
    <location>
        <begin position="107"/>
        <end position="125"/>
    </location>
</feature>
<dbReference type="KEGG" id="pns:A9D12_04680"/>
<proteinExistence type="predicted"/>
<dbReference type="STRING" id="1112.A9D12_04680"/>
<dbReference type="EMBL" id="CP016033">
    <property type="protein sequence ID" value="ANK12356.1"/>
    <property type="molecule type" value="Genomic_DNA"/>
</dbReference>
<keyword evidence="1" id="KW-0812">Transmembrane</keyword>
<organism evidence="2 3">
    <name type="scientific">Erythrobacter neustonensis</name>
    <dbReference type="NCBI Taxonomy" id="1112"/>
    <lineage>
        <taxon>Bacteria</taxon>
        <taxon>Pseudomonadati</taxon>
        <taxon>Pseudomonadota</taxon>
        <taxon>Alphaproteobacteria</taxon>
        <taxon>Sphingomonadales</taxon>
        <taxon>Erythrobacteraceae</taxon>
        <taxon>Erythrobacter/Porphyrobacter group</taxon>
        <taxon>Erythrobacter</taxon>
    </lineage>
</organism>
<feature type="transmembrane region" description="Helical" evidence="1">
    <location>
        <begin position="55"/>
        <end position="75"/>
    </location>
</feature>
<protein>
    <recommendedName>
        <fullName evidence="4">MerC domain-containing protein</fullName>
    </recommendedName>
</protein>
<feature type="transmembrane region" description="Helical" evidence="1">
    <location>
        <begin position="21"/>
        <end position="43"/>
    </location>
</feature>
<evidence type="ECO:0008006" key="4">
    <source>
        <dbReference type="Google" id="ProtNLM"/>
    </source>
</evidence>
<feature type="transmembrane region" description="Helical" evidence="1">
    <location>
        <begin position="82"/>
        <end position="101"/>
    </location>
</feature>
<gene>
    <name evidence="2" type="ORF">A9D12_04680</name>
</gene>
<dbReference type="OrthoDB" id="6078385at2"/>
<evidence type="ECO:0000313" key="2">
    <source>
        <dbReference type="EMBL" id="ANK12356.1"/>
    </source>
</evidence>
<dbReference type="Proteomes" id="UP000078263">
    <property type="component" value="Chromosome"/>
</dbReference>